<reference evidence="3 4" key="1">
    <citation type="submission" date="2022-12" db="EMBL/GenBank/DDBJ databases">
        <title>Sphingomonas abieness sp. nov., an endophytic bacterium isolated from Abies koreana.</title>
        <authorList>
            <person name="Jiang L."/>
            <person name="Lee J."/>
        </authorList>
    </citation>
    <scope>NUCLEOTIDE SEQUENCE [LARGE SCALE GENOMIC DNA]</scope>
    <source>
        <strain evidence="4">PAMB 00755</strain>
    </source>
</reference>
<dbReference type="SUPFAM" id="SSF49354">
    <property type="entry name" value="PapD-like"/>
    <property type="match status" value="1"/>
</dbReference>
<dbReference type="PANTHER" id="PTHR30251:SF4">
    <property type="entry name" value="SLR1668 PROTEIN"/>
    <property type="match status" value="1"/>
</dbReference>
<dbReference type="InterPro" id="IPR013783">
    <property type="entry name" value="Ig-like_fold"/>
</dbReference>
<dbReference type="Pfam" id="PF00345">
    <property type="entry name" value="PapD_N"/>
    <property type="match status" value="1"/>
</dbReference>
<sequence length="240" mass="25591">MLRKTFLSALLAIGILPAFAPAHAAAVVLWPIDPTIATGQTATALWVENRGTDPVTLQVRSLGWSQSGGEDQYAAQDEVVTSPPIASVAPGQRQLVRVIRRDTGATPAEHSYRLLIDELPPPLDPAKPDGPTAHLAVQMRYSIPLFTYDGEIATMPTLQGHTVVVEGKRYAEIRNVSQRHARLLNLRIQQGAKSFTVTAGLVGYVLPGATMRWPLPDGAPVSGALLVNVNGVDTSLAPTA</sequence>
<keyword evidence="1" id="KW-0732">Signal</keyword>
<evidence type="ECO:0000259" key="2">
    <source>
        <dbReference type="Pfam" id="PF00345"/>
    </source>
</evidence>
<dbReference type="InterPro" id="IPR016147">
    <property type="entry name" value="Pili_assmbl_chaperone_N"/>
</dbReference>
<feature type="signal peptide" evidence="1">
    <location>
        <begin position="1"/>
        <end position="24"/>
    </location>
</feature>
<evidence type="ECO:0000256" key="1">
    <source>
        <dbReference type="SAM" id="SignalP"/>
    </source>
</evidence>
<dbReference type="EMBL" id="CP115174">
    <property type="protein sequence ID" value="WBO23009.1"/>
    <property type="molecule type" value="Genomic_DNA"/>
</dbReference>
<dbReference type="RefSeq" id="WP_270077646.1">
    <property type="nucleotide sequence ID" value="NZ_CP115174.1"/>
</dbReference>
<proteinExistence type="predicted"/>
<feature type="chain" id="PRO_5046289899" evidence="1">
    <location>
        <begin position="25"/>
        <end position="240"/>
    </location>
</feature>
<keyword evidence="4" id="KW-1185">Reference proteome</keyword>
<evidence type="ECO:0000313" key="4">
    <source>
        <dbReference type="Proteomes" id="UP001210865"/>
    </source>
</evidence>
<dbReference type="Proteomes" id="UP001210865">
    <property type="component" value="Chromosome"/>
</dbReference>
<name>A0ABY7NST1_9SPHN</name>
<dbReference type="Gene3D" id="2.60.40.10">
    <property type="entry name" value="Immunoglobulins"/>
    <property type="match status" value="1"/>
</dbReference>
<gene>
    <name evidence="3" type="ORF">PBT88_02390</name>
</gene>
<accession>A0ABY7NST1</accession>
<evidence type="ECO:0000313" key="3">
    <source>
        <dbReference type="EMBL" id="WBO23009.1"/>
    </source>
</evidence>
<feature type="domain" description="Pili assembly chaperone N-terminal" evidence="2">
    <location>
        <begin position="38"/>
        <end position="146"/>
    </location>
</feature>
<protein>
    <submittedName>
        <fullName evidence="3">Molecular chaperone</fullName>
    </submittedName>
</protein>
<dbReference type="PANTHER" id="PTHR30251">
    <property type="entry name" value="PILUS ASSEMBLY CHAPERONE"/>
    <property type="match status" value="1"/>
</dbReference>
<dbReference type="InterPro" id="IPR008962">
    <property type="entry name" value="PapD-like_sf"/>
</dbReference>
<dbReference type="InterPro" id="IPR050643">
    <property type="entry name" value="Periplasmic_pilus_chap"/>
</dbReference>
<organism evidence="3 4">
    <name type="scientific">Sphingomonas abietis</name>
    <dbReference type="NCBI Taxonomy" id="3012344"/>
    <lineage>
        <taxon>Bacteria</taxon>
        <taxon>Pseudomonadati</taxon>
        <taxon>Pseudomonadota</taxon>
        <taxon>Alphaproteobacteria</taxon>
        <taxon>Sphingomonadales</taxon>
        <taxon>Sphingomonadaceae</taxon>
        <taxon>Sphingomonas</taxon>
    </lineage>
</organism>